<accession>A0A1G6MEX5</accession>
<keyword evidence="2" id="KW-1185">Reference proteome</keyword>
<reference evidence="1 2" key="1">
    <citation type="submission" date="2016-10" db="EMBL/GenBank/DDBJ databases">
        <authorList>
            <person name="de Groot N.N."/>
        </authorList>
    </citation>
    <scope>NUCLEOTIDE SEQUENCE [LARGE SCALE GENOMIC DNA]</scope>
    <source>
        <strain evidence="1 2">DSM 16619</strain>
    </source>
</reference>
<organism evidence="1 2">
    <name type="scientific">Paracidovorax valerianellae</name>
    <dbReference type="NCBI Taxonomy" id="187868"/>
    <lineage>
        <taxon>Bacteria</taxon>
        <taxon>Pseudomonadati</taxon>
        <taxon>Pseudomonadota</taxon>
        <taxon>Betaproteobacteria</taxon>
        <taxon>Burkholderiales</taxon>
        <taxon>Comamonadaceae</taxon>
        <taxon>Paracidovorax</taxon>
    </lineage>
</organism>
<dbReference type="AlphaFoldDB" id="A0A1G6MEX5"/>
<gene>
    <name evidence="1" type="ORF">SAMN05192589_102392</name>
</gene>
<name>A0A1G6MEX5_9BURK</name>
<sequence length="90" mass="9586">MGCETLALSPKDAETYFSTATEVSAARFDAESIILPCSFSGTLTKGGIRYAWRIHAAGAGYLTAQATSSETKRFLCEDACEKALPALMGR</sequence>
<dbReference type="EMBL" id="FMZC01000002">
    <property type="protein sequence ID" value="SDC53817.1"/>
    <property type="molecule type" value="Genomic_DNA"/>
</dbReference>
<evidence type="ECO:0000313" key="1">
    <source>
        <dbReference type="EMBL" id="SDC53817.1"/>
    </source>
</evidence>
<dbReference type="Proteomes" id="UP000198781">
    <property type="component" value="Unassembled WGS sequence"/>
</dbReference>
<protein>
    <submittedName>
        <fullName evidence="1">Uncharacterized protein</fullName>
    </submittedName>
</protein>
<evidence type="ECO:0000313" key="2">
    <source>
        <dbReference type="Proteomes" id="UP000198781"/>
    </source>
</evidence>
<proteinExistence type="predicted"/>